<dbReference type="SUPFAM" id="SSF81606">
    <property type="entry name" value="PP2C-like"/>
    <property type="match status" value="1"/>
</dbReference>
<dbReference type="Pfam" id="PF00481">
    <property type="entry name" value="PP2C"/>
    <property type="match status" value="1"/>
</dbReference>
<gene>
    <name evidence="2" type="ORF">PHATRDRAFT_50148</name>
</gene>
<dbReference type="KEGG" id="pti:PHATRDRAFT_50148"/>
<reference evidence="3" key="2">
    <citation type="submission" date="2008-08" db="EMBL/GenBank/DDBJ databases">
        <authorList>
            <consortium name="Diatom Consortium"/>
            <person name="Grigoriev I."/>
            <person name="Grimwood J."/>
            <person name="Kuo A."/>
            <person name="Otillar R.P."/>
            <person name="Salamov A."/>
            <person name="Detter J.C."/>
            <person name="Lindquist E."/>
            <person name="Shapiro H."/>
            <person name="Lucas S."/>
            <person name="Glavina del Rio T."/>
            <person name="Pitluck S."/>
            <person name="Rokhsar D."/>
            <person name="Bowler C."/>
        </authorList>
    </citation>
    <scope>GENOME REANNOTATION</scope>
    <source>
        <strain evidence="3">CCAP 1055/1</strain>
    </source>
</reference>
<dbReference type="Proteomes" id="UP000000759">
    <property type="component" value="Chromosome 27"/>
</dbReference>
<evidence type="ECO:0000313" key="2">
    <source>
        <dbReference type="EMBL" id="EEC43433.1"/>
    </source>
</evidence>
<evidence type="ECO:0000259" key="1">
    <source>
        <dbReference type="PROSITE" id="PS51746"/>
    </source>
</evidence>
<name>B7GD42_PHATC</name>
<dbReference type="OMA" id="CVKEYGL"/>
<dbReference type="PaxDb" id="2850-Phatr50148"/>
<protein>
    <recommendedName>
        <fullName evidence="1">PPM-type phosphatase domain-containing protein</fullName>
    </recommendedName>
</protein>
<dbReference type="InterPro" id="IPR001932">
    <property type="entry name" value="PPM-type_phosphatase-like_dom"/>
</dbReference>
<proteinExistence type="predicted"/>
<dbReference type="SMART" id="SM00332">
    <property type="entry name" value="PP2Cc"/>
    <property type="match status" value="1"/>
</dbReference>
<feature type="domain" description="PPM-type phosphatase" evidence="1">
    <location>
        <begin position="62"/>
        <end position="377"/>
    </location>
</feature>
<dbReference type="CDD" id="cd00143">
    <property type="entry name" value="PP2Cc"/>
    <property type="match status" value="1"/>
</dbReference>
<reference evidence="2 3" key="1">
    <citation type="journal article" date="2008" name="Nature">
        <title>The Phaeodactylum genome reveals the evolutionary history of diatom genomes.</title>
        <authorList>
            <person name="Bowler C."/>
            <person name="Allen A.E."/>
            <person name="Badger J.H."/>
            <person name="Grimwood J."/>
            <person name="Jabbari K."/>
            <person name="Kuo A."/>
            <person name="Maheswari U."/>
            <person name="Martens C."/>
            <person name="Maumus F."/>
            <person name="Otillar R.P."/>
            <person name="Rayko E."/>
            <person name="Salamov A."/>
            <person name="Vandepoele K."/>
            <person name="Beszteri B."/>
            <person name="Gruber A."/>
            <person name="Heijde M."/>
            <person name="Katinka M."/>
            <person name="Mock T."/>
            <person name="Valentin K."/>
            <person name="Verret F."/>
            <person name="Berges J.A."/>
            <person name="Brownlee C."/>
            <person name="Cadoret J.P."/>
            <person name="Chiovitti A."/>
            <person name="Choi C.J."/>
            <person name="Coesel S."/>
            <person name="De Martino A."/>
            <person name="Detter J.C."/>
            <person name="Durkin C."/>
            <person name="Falciatore A."/>
            <person name="Fournet J."/>
            <person name="Haruta M."/>
            <person name="Huysman M.J."/>
            <person name="Jenkins B.D."/>
            <person name="Jiroutova K."/>
            <person name="Jorgensen R.E."/>
            <person name="Joubert Y."/>
            <person name="Kaplan A."/>
            <person name="Kroger N."/>
            <person name="Kroth P.G."/>
            <person name="La Roche J."/>
            <person name="Lindquist E."/>
            <person name="Lommer M."/>
            <person name="Martin-Jezequel V."/>
            <person name="Lopez P.J."/>
            <person name="Lucas S."/>
            <person name="Mangogna M."/>
            <person name="McGinnis K."/>
            <person name="Medlin L.K."/>
            <person name="Montsant A."/>
            <person name="Oudot-Le Secq M.P."/>
            <person name="Napoli C."/>
            <person name="Obornik M."/>
            <person name="Parker M.S."/>
            <person name="Petit J.L."/>
            <person name="Porcel B.M."/>
            <person name="Poulsen N."/>
            <person name="Robison M."/>
            <person name="Rychlewski L."/>
            <person name="Rynearson T.A."/>
            <person name="Schmutz J."/>
            <person name="Shapiro H."/>
            <person name="Siaut M."/>
            <person name="Stanley M."/>
            <person name="Sussman M.R."/>
            <person name="Taylor A.R."/>
            <person name="Vardi A."/>
            <person name="von Dassow P."/>
            <person name="Vyverman W."/>
            <person name="Willis A."/>
            <person name="Wyrwicz L.S."/>
            <person name="Rokhsar D.S."/>
            <person name="Weissenbach J."/>
            <person name="Armbrust E.V."/>
            <person name="Green B.R."/>
            <person name="Van de Peer Y."/>
            <person name="Grigoriev I.V."/>
        </authorList>
    </citation>
    <scope>NUCLEOTIDE SEQUENCE [LARGE SCALE GENOMIC DNA]</scope>
    <source>
        <strain evidence="2 3">CCAP 1055/1</strain>
    </source>
</reference>
<dbReference type="EMBL" id="CM000629">
    <property type="protein sequence ID" value="EEC43433.1"/>
    <property type="molecule type" value="Genomic_DNA"/>
</dbReference>
<dbReference type="STRING" id="556484.B7GD42"/>
<dbReference type="eggNOG" id="KOG0698">
    <property type="taxonomic scope" value="Eukaryota"/>
</dbReference>
<dbReference type="HOGENOM" id="CLU_013173_6_0_1"/>
<dbReference type="GeneID" id="7198849"/>
<dbReference type="RefSeq" id="XP_002184986.1">
    <property type="nucleotide sequence ID" value="XM_002184950.1"/>
</dbReference>
<dbReference type="PROSITE" id="PS51746">
    <property type="entry name" value="PPM_2"/>
    <property type="match status" value="1"/>
</dbReference>
<dbReference type="PANTHER" id="PTHR47992">
    <property type="entry name" value="PROTEIN PHOSPHATASE"/>
    <property type="match status" value="1"/>
</dbReference>
<dbReference type="OrthoDB" id="10264738at2759"/>
<dbReference type="InParanoid" id="B7GD42"/>
<dbReference type="InterPro" id="IPR036457">
    <property type="entry name" value="PPM-type-like_dom_sf"/>
</dbReference>
<organism evidence="2 3">
    <name type="scientific">Phaeodactylum tricornutum (strain CCAP 1055/1)</name>
    <dbReference type="NCBI Taxonomy" id="556484"/>
    <lineage>
        <taxon>Eukaryota</taxon>
        <taxon>Sar</taxon>
        <taxon>Stramenopiles</taxon>
        <taxon>Ochrophyta</taxon>
        <taxon>Bacillariophyta</taxon>
        <taxon>Bacillariophyceae</taxon>
        <taxon>Bacillariophycidae</taxon>
        <taxon>Naviculales</taxon>
        <taxon>Phaeodactylaceae</taxon>
        <taxon>Phaeodactylum</taxon>
    </lineage>
</organism>
<dbReference type="AlphaFoldDB" id="B7GD42"/>
<sequence length="377" mass="40879">MIRSRILVSLRRTLVVYIFGLLWSCVSALGRPAYIVATDRRPSCIFPSTSLRHFAAPINLADVGVFNIPGSDPERPRKVNQDRHFLFQNDETIVVGVMDGHGKDGHKLTEFLATQLPFRLKESLNSSTLNKSDHAALREMEERLVTLGKAKSTSMSEEHDVVSGALIQAFHLAHHDACQNTAVPAGRSGTTCVACVVTDDSIVTASVGDSTLILGLYAAPDVAAEGYVLSTEVLSVRTTVQIEGERSRIQAGEGRVDGNGNVFYGPVGIAMTRALGDAVMLRAGILPTPMIRNFNRPVSHAQEETGEILSMIVLGSDGVFDVMTKEDVIQLAGQVIQEFESTKTAAEAICNEARRRWLANLPIEPKVDDITCAVVQI</sequence>
<keyword evidence="3" id="KW-1185">Reference proteome</keyword>
<dbReference type="GO" id="GO:0004722">
    <property type="term" value="F:protein serine/threonine phosphatase activity"/>
    <property type="evidence" value="ECO:0007669"/>
    <property type="project" value="InterPro"/>
</dbReference>
<dbReference type="InterPro" id="IPR015655">
    <property type="entry name" value="PP2C"/>
</dbReference>
<evidence type="ECO:0000313" key="3">
    <source>
        <dbReference type="Proteomes" id="UP000000759"/>
    </source>
</evidence>
<accession>B7GD42</accession>
<dbReference type="Gene3D" id="3.60.40.10">
    <property type="entry name" value="PPM-type phosphatase domain"/>
    <property type="match status" value="1"/>
</dbReference>